<dbReference type="AlphaFoldDB" id="A0A4R7S285"/>
<sequence length="39" mass="4018">MGYAVKPQSVLECGGKRSSATPPEPEVGGRKGGFFTGAY</sequence>
<organism evidence="2 3">
    <name type="scientific">Prosthecobacter fusiformis</name>
    <dbReference type="NCBI Taxonomy" id="48464"/>
    <lineage>
        <taxon>Bacteria</taxon>
        <taxon>Pseudomonadati</taxon>
        <taxon>Verrucomicrobiota</taxon>
        <taxon>Verrucomicrobiia</taxon>
        <taxon>Verrucomicrobiales</taxon>
        <taxon>Verrucomicrobiaceae</taxon>
        <taxon>Prosthecobacter</taxon>
    </lineage>
</organism>
<comment type="caution">
    <text evidence="2">The sequence shown here is derived from an EMBL/GenBank/DDBJ whole genome shotgun (WGS) entry which is preliminary data.</text>
</comment>
<evidence type="ECO:0000313" key="3">
    <source>
        <dbReference type="Proteomes" id="UP000295662"/>
    </source>
</evidence>
<feature type="compositionally biased region" description="Gly residues" evidence="1">
    <location>
        <begin position="30"/>
        <end position="39"/>
    </location>
</feature>
<proteinExistence type="predicted"/>
<accession>A0A4R7S285</accession>
<dbReference type="EMBL" id="SOCA01000003">
    <property type="protein sequence ID" value="TDU71355.1"/>
    <property type="molecule type" value="Genomic_DNA"/>
</dbReference>
<evidence type="ECO:0000313" key="2">
    <source>
        <dbReference type="EMBL" id="TDU71355.1"/>
    </source>
</evidence>
<evidence type="ECO:0000256" key="1">
    <source>
        <dbReference type="SAM" id="MobiDB-lite"/>
    </source>
</evidence>
<dbReference type="Proteomes" id="UP000295662">
    <property type="component" value="Unassembled WGS sequence"/>
</dbReference>
<protein>
    <submittedName>
        <fullName evidence="2">Uncharacterized protein</fullName>
    </submittedName>
</protein>
<feature type="region of interest" description="Disordered" evidence="1">
    <location>
        <begin position="1"/>
        <end position="39"/>
    </location>
</feature>
<keyword evidence="3" id="KW-1185">Reference proteome</keyword>
<name>A0A4R7S285_9BACT</name>
<gene>
    <name evidence="2" type="ORF">EI77_02479</name>
</gene>
<reference evidence="2 3" key="1">
    <citation type="submission" date="2019-03" db="EMBL/GenBank/DDBJ databases">
        <title>Genomic Encyclopedia of Archaeal and Bacterial Type Strains, Phase II (KMG-II): from individual species to whole genera.</title>
        <authorList>
            <person name="Goeker M."/>
        </authorList>
    </citation>
    <scope>NUCLEOTIDE SEQUENCE [LARGE SCALE GENOMIC DNA]</scope>
    <source>
        <strain evidence="2 3">ATCC 25309</strain>
    </source>
</reference>